<dbReference type="EMBL" id="WNWM01000002">
    <property type="protein sequence ID" value="MUI16506.1"/>
    <property type="molecule type" value="Genomic_DNA"/>
</dbReference>
<proteinExistence type="predicted"/>
<dbReference type="InterPro" id="IPR007690">
    <property type="entry name" value="T2SS_GspM"/>
</dbReference>
<keyword evidence="1" id="KW-0472">Membrane</keyword>
<reference evidence="2 3" key="1">
    <citation type="submission" date="2019-11" db="EMBL/GenBank/DDBJ databases">
        <title>Draft Genome Sequences of Six Type Strains of the Genus Massilia.</title>
        <authorList>
            <person name="Miess H."/>
            <person name="Frediansyah A."/>
            <person name="Goeker M."/>
            <person name="Gross H."/>
        </authorList>
    </citation>
    <scope>NUCLEOTIDE SEQUENCE [LARGE SCALE GENOMIC DNA]</scope>
    <source>
        <strain evidence="2 3">DSM 17513</strain>
    </source>
</reference>
<name>A0A6I3XLW8_9BURK</name>
<gene>
    <name evidence="2" type="ORF">GJV26_29205</name>
</gene>
<sequence>MKALWLKWTARIDALSLRERAMTCLAAVAAVIFIAYMGFIEPAGARERTLRGMLLEQHAQIAGIELEIAQKTAAARADPDADARKRLAAVRAGNERLRASLRTTQGALVQPDRMSVLLQQMVQQNGKLKLLSLRTLAPAGTTDGHFADAEDGFAGGPALPPTALSTTPPGAAAGAAIAPGSAPGSAPLLPAEPLLYRHGVRIVLQGAYPDMVAYMAALERLPARLYWGRAVLDASLHDKATLTLTLYTLSLDNEWIAL</sequence>
<dbReference type="GO" id="GO:0015628">
    <property type="term" value="P:protein secretion by the type II secretion system"/>
    <property type="evidence" value="ECO:0007669"/>
    <property type="project" value="InterPro"/>
</dbReference>
<keyword evidence="1" id="KW-0812">Transmembrane</keyword>
<evidence type="ECO:0008006" key="4">
    <source>
        <dbReference type="Google" id="ProtNLM"/>
    </source>
</evidence>
<feature type="transmembrane region" description="Helical" evidence="1">
    <location>
        <begin position="21"/>
        <end position="39"/>
    </location>
</feature>
<comment type="caution">
    <text evidence="2">The sequence shown here is derived from an EMBL/GenBank/DDBJ whole genome shotgun (WGS) entry which is preliminary data.</text>
</comment>
<dbReference type="AlphaFoldDB" id="A0A6I3XLW8"/>
<organism evidence="2 3">
    <name type="scientific">Pseudoduganella dura</name>
    <dbReference type="NCBI Taxonomy" id="321982"/>
    <lineage>
        <taxon>Bacteria</taxon>
        <taxon>Pseudomonadati</taxon>
        <taxon>Pseudomonadota</taxon>
        <taxon>Betaproteobacteria</taxon>
        <taxon>Burkholderiales</taxon>
        <taxon>Oxalobacteraceae</taxon>
        <taxon>Telluria group</taxon>
        <taxon>Pseudoduganella</taxon>
    </lineage>
</organism>
<evidence type="ECO:0000313" key="2">
    <source>
        <dbReference type="EMBL" id="MUI16506.1"/>
    </source>
</evidence>
<dbReference type="Pfam" id="PF04612">
    <property type="entry name" value="T2SSM"/>
    <property type="match status" value="1"/>
</dbReference>
<evidence type="ECO:0000256" key="1">
    <source>
        <dbReference type="SAM" id="Phobius"/>
    </source>
</evidence>
<keyword evidence="3" id="KW-1185">Reference proteome</keyword>
<keyword evidence="1" id="KW-1133">Transmembrane helix</keyword>
<dbReference type="OrthoDB" id="9151209at2"/>
<accession>A0A6I3XLW8</accession>
<dbReference type="GO" id="GO:0015627">
    <property type="term" value="C:type II protein secretion system complex"/>
    <property type="evidence" value="ECO:0007669"/>
    <property type="project" value="InterPro"/>
</dbReference>
<evidence type="ECO:0000313" key="3">
    <source>
        <dbReference type="Proteomes" id="UP000431684"/>
    </source>
</evidence>
<dbReference type="Proteomes" id="UP000431684">
    <property type="component" value="Unassembled WGS sequence"/>
</dbReference>
<protein>
    <recommendedName>
        <fullName evidence="4">MSHA biogenesis protein MshJ</fullName>
    </recommendedName>
</protein>
<dbReference type="RefSeq" id="WP_155712055.1">
    <property type="nucleotide sequence ID" value="NZ_BMWU01000008.1"/>
</dbReference>